<dbReference type="EC" id="1.1.1.23" evidence="3 8"/>
<sequence>MRIERVTNSVSLKRTIDSGTEDQRKAVLEILANVQKEGDQALRSYTEKFDGVLLEALKVAESDFNEAYQKLDANLVPIIKEAAKNIRDYHSRQVKQSWMTMKDNGTILGQKITPLDAVGVYVPGGKAAYPSSVLMNVIPAQVAGVERIVMVSPPGKDGTIPAGVLVAADILGVKEIYKVGGAQAVGALAYGTETIKPVDKIVGPGNIFVALAKREVYGNVDIDMIAGPSEIVVLADETALPNEIAADLLSQAEHDERASSILVTPSMELAEAVSEEVERQLSLLPREAIARASINDFGAIYVTGDLDEAIKVVNELAPEHLEIMTEEPMEQVGKIKHAGAIFIGRYSSEPVGDYFAGPNHVLPTNGTARFSSPLSVDDFTKKSSIISYSKQAIEENGPKIAAFARLEGLEAHARAVEERLK</sequence>
<dbReference type="Proteomes" id="UP001597227">
    <property type="component" value="Unassembled WGS sequence"/>
</dbReference>
<feature type="binding site" evidence="8">
    <location>
        <position position="229"/>
    </location>
    <ligand>
        <name>substrate</name>
    </ligand>
</feature>
<feature type="binding site" evidence="8">
    <location>
        <position position="254"/>
    </location>
    <ligand>
        <name>Zn(2+)</name>
        <dbReference type="ChEBI" id="CHEBI:29105"/>
    </ligand>
</feature>
<feature type="binding site" evidence="8">
    <location>
        <position position="412"/>
    </location>
    <ligand>
        <name>substrate</name>
    </ligand>
</feature>
<feature type="binding site" evidence="8">
    <location>
        <position position="412"/>
    </location>
    <ligand>
        <name>Zn(2+)</name>
        <dbReference type="ChEBI" id="CHEBI:29105"/>
    </ligand>
</feature>
<feature type="active site" description="Proton acceptor" evidence="8">
    <location>
        <position position="320"/>
    </location>
</feature>
<dbReference type="InterPro" id="IPR012131">
    <property type="entry name" value="Hstdl_DH"/>
</dbReference>
<dbReference type="CDD" id="cd06572">
    <property type="entry name" value="Histidinol_dh"/>
    <property type="match status" value="1"/>
</dbReference>
<keyword evidence="5 8" id="KW-0862">Zinc</keyword>
<evidence type="ECO:0000256" key="6">
    <source>
        <dbReference type="ARBA" id="ARBA00023002"/>
    </source>
</evidence>
<feature type="binding site" evidence="8">
    <location>
        <position position="353"/>
    </location>
    <ligand>
        <name>substrate</name>
    </ligand>
</feature>
<comment type="catalytic activity">
    <reaction evidence="7 8">
        <text>L-histidinol + 2 NAD(+) + H2O = L-histidine + 2 NADH + 3 H(+)</text>
        <dbReference type="Rhea" id="RHEA:20641"/>
        <dbReference type="ChEBI" id="CHEBI:15377"/>
        <dbReference type="ChEBI" id="CHEBI:15378"/>
        <dbReference type="ChEBI" id="CHEBI:57540"/>
        <dbReference type="ChEBI" id="CHEBI:57595"/>
        <dbReference type="ChEBI" id="CHEBI:57699"/>
        <dbReference type="ChEBI" id="CHEBI:57945"/>
        <dbReference type="EC" id="1.1.1.23"/>
    </reaction>
</comment>
<dbReference type="InterPro" id="IPR016161">
    <property type="entry name" value="Ald_DH/histidinol_DH"/>
</dbReference>
<keyword evidence="8" id="KW-0520">NAD</keyword>
<dbReference type="PIRSF" id="PIRSF000099">
    <property type="entry name" value="Histidinol_dh"/>
    <property type="match status" value="1"/>
</dbReference>
<feature type="binding site" evidence="8">
    <location>
        <position position="121"/>
    </location>
    <ligand>
        <name>NAD(+)</name>
        <dbReference type="ChEBI" id="CHEBI:57540"/>
    </ligand>
</feature>
<reference evidence="12" key="1">
    <citation type="journal article" date="2019" name="Int. J. Syst. Evol. Microbiol.">
        <title>The Global Catalogue of Microorganisms (GCM) 10K type strain sequencing project: providing services to taxonomists for standard genome sequencing and annotation.</title>
        <authorList>
            <consortium name="The Broad Institute Genomics Platform"/>
            <consortium name="The Broad Institute Genome Sequencing Center for Infectious Disease"/>
            <person name="Wu L."/>
            <person name="Ma J."/>
        </authorList>
    </citation>
    <scope>NUCLEOTIDE SEQUENCE [LARGE SCALE GENOMIC DNA]</scope>
    <source>
        <strain evidence="12">CCUG 15531</strain>
    </source>
</reference>
<dbReference type="InterPro" id="IPR022695">
    <property type="entry name" value="Histidinol_DH_monofunct"/>
</dbReference>
<evidence type="ECO:0000256" key="9">
    <source>
        <dbReference type="PIRNR" id="PIRNR000099"/>
    </source>
</evidence>
<comment type="function">
    <text evidence="1 8">Catalyzes the sequential NAD-dependent oxidations of L-histidinol to L-histidinaldehyde and then to L-histidine.</text>
</comment>
<evidence type="ECO:0000256" key="5">
    <source>
        <dbReference type="ARBA" id="ARBA00022833"/>
    </source>
</evidence>
<evidence type="ECO:0000256" key="7">
    <source>
        <dbReference type="ARBA" id="ARBA00049489"/>
    </source>
</evidence>
<comment type="pathway">
    <text evidence="8">Amino-acid biosynthesis; L-histidine biosynthesis; L-histidine from 5-phospho-alpha-D-ribose 1-diphosphate: step 9/9.</text>
</comment>
<dbReference type="PANTHER" id="PTHR21256">
    <property type="entry name" value="HISTIDINOL DEHYDROGENASE HDH"/>
    <property type="match status" value="1"/>
</dbReference>
<gene>
    <name evidence="8 11" type="primary">hisD</name>
    <name evidence="11" type="ORF">ACFSFW_08055</name>
</gene>
<dbReference type="PROSITE" id="PS00611">
    <property type="entry name" value="HISOL_DEHYDROGENASE"/>
    <property type="match status" value="1"/>
</dbReference>
<dbReference type="NCBIfam" id="TIGR00069">
    <property type="entry name" value="hisD"/>
    <property type="match status" value="1"/>
</dbReference>
<accession>A0ABW4MLE9</accession>
<dbReference type="GO" id="GO:0004399">
    <property type="term" value="F:histidinol dehydrogenase activity"/>
    <property type="evidence" value="ECO:0007669"/>
    <property type="project" value="UniProtKB-EC"/>
</dbReference>
<name>A0ABW4MLE9_9BACI</name>
<evidence type="ECO:0000313" key="12">
    <source>
        <dbReference type="Proteomes" id="UP001597227"/>
    </source>
</evidence>
<evidence type="ECO:0000256" key="8">
    <source>
        <dbReference type="HAMAP-Rule" id="MF_01024"/>
    </source>
</evidence>
<keyword evidence="12" id="KW-1185">Reference proteome</keyword>
<feature type="binding site" evidence="8">
    <location>
        <position position="206"/>
    </location>
    <ligand>
        <name>NAD(+)</name>
        <dbReference type="ChEBI" id="CHEBI:57540"/>
    </ligand>
</feature>
<evidence type="ECO:0000313" key="11">
    <source>
        <dbReference type="EMBL" id="MFD1778618.1"/>
    </source>
</evidence>
<feature type="binding site" evidence="8">
    <location>
        <position position="251"/>
    </location>
    <ligand>
        <name>substrate</name>
    </ligand>
</feature>
<feature type="binding site" evidence="8">
    <location>
        <position position="183"/>
    </location>
    <ligand>
        <name>NAD(+)</name>
        <dbReference type="ChEBI" id="CHEBI:57540"/>
    </ligand>
</feature>
<evidence type="ECO:0000256" key="4">
    <source>
        <dbReference type="ARBA" id="ARBA00022723"/>
    </source>
</evidence>
<comment type="similarity">
    <text evidence="2 8 9 10">Belongs to the histidinol dehydrogenase family.</text>
</comment>
<evidence type="ECO:0000256" key="3">
    <source>
        <dbReference type="ARBA" id="ARBA00012965"/>
    </source>
</evidence>
<feature type="active site" description="Proton acceptor" evidence="8">
    <location>
        <position position="319"/>
    </location>
</feature>
<comment type="caution">
    <text evidence="11">The sequence shown here is derived from an EMBL/GenBank/DDBJ whole genome shotgun (WGS) entry which is preliminary data.</text>
</comment>
<feature type="binding site" evidence="8">
    <location>
        <position position="407"/>
    </location>
    <ligand>
        <name>substrate</name>
    </ligand>
</feature>
<feature type="binding site" evidence="8">
    <location>
        <position position="353"/>
    </location>
    <ligand>
        <name>Zn(2+)</name>
        <dbReference type="ChEBI" id="CHEBI:29105"/>
    </ligand>
</feature>
<evidence type="ECO:0000256" key="10">
    <source>
        <dbReference type="RuleBase" id="RU004175"/>
    </source>
</evidence>
<feature type="binding site" evidence="8">
    <location>
        <position position="251"/>
    </location>
    <ligand>
        <name>Zn(2+)</name>
        <dbReference type="ChEBI" id="CHEBI:29105"/>
    </ligand>
</feature>
<dbReference type="HAMAP" id="MF_01024">
    <property type="entry name" value="HisD"/>
    <property type="match status" value="1"/>
</dbReference>
<evidence type="ECO:0000256" key="1">
    <source>
        <dbReference type="ARBA" id="ARBA00003850"/>
    </source>
</evidence>
<comment type="cofactor">
    <cofactor evidence="8">
        <name>Zn(2+)</name>
        <dbReference type="ChEBI" id="CHEBI:29105"/>
    </cofactor>
    <text evidence="8">Binds 1 zinc ion per subunit.</text>
</comment>
<dbReference type="InterPro" id="IPR001692">
    <property type="entry name" value="Histidinol_DH_CS"/>
</dbReference>
<dbReference type="RefSeq" id="WP_388036971.1">
    <property type="nucleotide sequence ID" value="NZ_JBHUEK010000010.1"/>
</dbReference>
<protein>
    <recommendedName>
        <fullName evidence="3 8">Histidinol dehydrogenase</fullName>
        <shortName evidence="8">HDH</shortName>
        <ecNumber evidence="3 8">1.1.1.23</ecNumber>
    </recommendedName>
</protein>
<dbReference type="SUPFAM" id="SSF53720">
    <property type="entry name" value="ALDH-like"/>
    <property type="match status" value="1"/>
</dbReference>
<organism evidence="11 12">
    <name type="scientific">Fredinandcohnia salidurans</name>
    <dbReference type="NCBI Taxonomy" id="2595041"/>
    <lineage>
        <taxon>Bacteria</taxon>
        <taxon>Bacillati</taxon>
        <taxon>Bacillota</taxon>
        <taxon>Bacilli</taxon>
        <taxon>Bacillales</taxon>
        <taxon>Bacillaceae</taxon>
        <taxon>Fredinandcohnia</taxon>
    </lineage>
</organism>
<keyword evidence="6 8" id="KW-0560">Oxidoreductase</keyword>
<feature type="binding site" evidence="8">
    <location>
        <position position="320"/>
    </location>
    <ligand>
        <name>substrate</name>
    </ligand>
</feature>
<dbReference type="Gene3D" id="1.20.5.1300">
    <property type="match status" value="1"/>
</dbReference>
<dbReference type="PRINTS" id="PR00083">
    <property type="entry name" value="HOLDHDRGNASE"/>
</dbReference>
<keyword evidence="8" id="KW-0368">Histidine biosynthesis</keyword>
<evidence type="ECO:0000256" key="2">
    <source>
        <dbReference type="ARBA" id="ARBA00010178"/>
    </source>
</evidence>
<dbReference type="Pfam" id="PF00815">
    <property type="entry name" value="Histidinol_dh"/>
    <property type="match status" value="1"/>
</dbReference>
<keyword evidence="4 8" id="KW-0479">Metal-binding</keyword>
<proteinExistence type="inferred from homology"/>
<feature type="binding site" evidence="8">
    <location>
        <position position="254"/>
    </location>
    <ligand>
        <name>substrate</name>
    </ligand>
</feature>
<dbReference type="Gene3D" id="3.40.50.1980">
    <property type="entry name" value="Nitrogenase molybdenum iron protein domain"/>
    <property type="match status" value="2"/>
</dbReference>
<dbReference type="PANTHER" id="PTHR21256:SF2">
    <property type="entry name" value="HISTIDINE BIOSYNTHESIS TRIFUNCTIONAL PROTEIN"/>
    <property type="match status" value="1"/>
</dbReference>
<keyword evidence="8" id="KW-0028">Amino-acid biosynthesis</keyword>
<dbReference type="EMBL" id="JBHUEK010000010">
    <property type="protein sequence ID" value="MFD1778618.1"/>
    <property type="molecule type" value="Genomic_DNA"/>
</dbReference>